<evidence type="ECO:0000313" key="1">
    <source>
        <dbReference type="EMBL" id="MBW0511592.1"/>
    </source>
</evidence>
<sequence length="72" mass="8122">MMTPAQYIIQTSLLPHQKTRLAFLWDQEIPNGQSPRNLWAISPPGSTFNARHITTHKVVTSFESPSTNTACR</sequence>
<dbReference type="Proteomes" id="UP000765509">
    <property type="component" value="Unassembled WGS sequence"/>
</dbReference>
<protein>
    <submittedName>
        <fullName evidence="1">Uncharacterized protein</fullName>
    </submittedName>
</protein>
<accession>A0A9Q3E5G4</accession>
<comment type="caution">
    <text evidence="1">The sequence shown here is derived from an EMBL/GenBank/DDBJ whole genome shotgun (WGS) entry which is preliminary data.</text>
</comment>
<proteinExistence type="predicted"/>
<reference evidence="1" key="1">
    <citation type="submission" date="2021-03" db="EMBL/GenBank/DDBJ databases">
        <title>Draft genome sequence of rust myrtle Austropuccinia psidii MF-1, a brazilian biotype.</title>
        <authorList>
            <person name="Quecine M.C."/>
            <person name="Pachon D.M.R."/>
            <person name="Bonatelli M.L."/>
            <person name="Correr F.H."/>
            <person name="Franceschini L.M."/>
            <person name="Leite T.F."/>
            <person name="Margarido G.R.A."/>
            <person name="Almeida C.A."/>
            <person name="Ferrarezi J.A."/>
            <person name="Labate C.A."/>
        </authorList>
    </citation>
    <scope>NUCLEOTIDE SEQUENCE</scope>
    <source>
        <strain evidence="1">MF-1</strain>
    </source>
</reference>
<dbReference type="EMBL" id="AVOT02022273">
    <property type="protein sequence ID" value="MBW0511592.1"/>
    <property type="molecule type" value="Genomic_DNA"/>
</dbReference>
<evidence type="ECO:0000313" key="2">
    <source>
        <dbReference type="Proteomes" id="UP000765509"/>
    </source>
</evidence>
<gene>
    <name evidence="1" type="ORF">O181_051307</name>
</gene>
<dbReference type="AlphaFoldDB" id="A0A9Q3E5G4"/>
<dbReference type="OrthoDB" id="2801544at2759"/>
<organism evidence="1 2">
    <name type="scientific">Austropuccinia psidii MF-1</name>
    <dbReference type="NCBI Taxonomy" id="1389203"/>
    <lineage>
        <taxon>Eukaryota</taxon>
        <taxon>Fungi</taxon>
        <taxon>Dikarya</taxon>
        <taxon>Basidiomycota</taxon>
        <taxon>Pucciniomycotina</taxon>
        <taxon>Pucciniomycetes</taxon>
        <taxon>Pucciniales</taxon>
        <taxon>Sphaerophragmiaceae</taxon>
        <taxon>Austropuccinia</taxon>
    </lineage>
</organism>
<keyword evidence="2" id="KW-1185">Reference proteome</keyword>
<name>A0A9Q3E5G4_9BASI</name>